<dbReference type="EMBL" id="RFLX01000022">
    <property type="protein sequence ID" value="RMI19250.1"/>
    <property type="molecule type" value="Genomic_DNA"/>
</dbReference>
<evidence type="ECO:0000259" key="1">
    <source>
        <dbReference type="Pfam" id="PF00583"/>
    </source>
</evidence>
<sequence length="142" mass="15594">MTRRGRNAPNGLLRVPLGLPWQRCMESSRATRALSDGVLVTYLVEVAVVPAYRRRGVGGALIRSCFDAFRHTAIYADAAPDIIGLNTRYGLLPPPVTPDSLLTRSTEGQSNLTVRLSTHLRQPSSLNGTITPTYRVFFPAEE</sequence>
<protein>
    <submittedName>
        <fullName evidence="2">GNAT family N-acetyltransferase</fullName>
    </submittedName>
</protein>
<gene>
    <name evidence="2" type="ORF">D6Z83_10635</name>
    <name evidence="3" type="ORF">EBE87_21130</name>
</gene>
<dbReference type="GO" id="GO:0016747">
    <property type="term" value="F:acyltransferase activity, transferring groups other than amino-acyl groups"/>
    <property type="evidence" value="ECO:0007669"/>
    <property type="project" value="InterPro"/>
</dbReference>
<dbReference type="InterPro" id="IPR016181">
    <property type="entry name" value="Acyl_CoA_acyltransferase"/>
</dbReference>
<keyword evidence="2" id="KW-0808">Transferase</keyword>
<evidence type="ECO:0000313" key="4">
    <source>
        <dbReference type="Proteomes" id="UP000274097"/>
    </source>
</evidence>
<reference evidence="2 5" key="1">
    <citation type="submission" date="2018-09" db="EMBL/GenBank/DDBJ databases">
        <title>Roseomonas sp. nov., isolated from feces of Tibetan antelopes in the Qinghai-Tibet plateau, China.</title>
        <authorList>
            <person name="Tian Z."/>
        </authorList>
    </citation>
    <scope>NUCLEOTIDE SEQUENCE [LARGE SCALE GENOMIC DNA]</scope>
    <source>
        <strain evidence="3 4">Z23</strain>
        <strain evidence="2 5">Z24</strain>
    </source>
</reference>
<dbReference type="Proteomes" id="UP000278036">
    <property type="component" value="Unassembled WGS sequence"/>
</dbReference>
<dbReference type="SUPFAM" id="SSF55729">
    <property type="entry name" value="Acyl-CoA N-acyltransferases (Nat)"/>
    <property type="match status" value="1"/>
</dbReference>
<accession>A0A3A9JKA8</accession>
<organism evidence="2 5">
    <name type="scientific">Teichococcus wenyumeiae</name>
    <dbReference type="NCBI Taxonomy" id="2478470"/>
    <lineage>
        <taxon>Bacteria</taxon>
        <taxon>Pseudomonadati</taxon>
        <taxon>Pseudomonadota</taxon>
        <taxon>Alphaproteobacteria</taxon>
        <taxon>Acetobacterales</taxon>
        <taxon>Roseomonadaceae</taxon>
        <taxon>Roseomonas</taxon>
    </lineage>
</organism>
<dbReference type="Gene3D" id="3.40.630.30">
    <property type="match status" value="1"/>
</dbReference>
<comment type="caution">
    <text evidence="2">The sequence shown here is derived from an EMBL/GenBank/DDBJ whole genome shotgun (WGS) entry which is preliminary data.</text>
</comment>
<evidence type="ECO:0000313" key="5">
    <source>
        <dbReference type="Proteomes" id="UP000278036"/>
    </source>
</evidence>
<name>A0A3A9JKA8_9PROT</name>
<dbReference type="RefSeq" id="WP_120638293.1">
    <property type="nucleotide sequence ID" value="NZ_RFLX01000022.1"/>
</dbReference>
<dbReference type="CDD" id="cd04301">
    <property type="entry name" value="NAT_SF"/>
    <property type="match status" value="1"/>
</dbReference>
<dbReference type="EMBL" id="RAQU01000052">
    <property type="protein sequence ID" value="RKK04216.1"/>
    <property type="molecule type" value="Genomic_DNA"/>
</dbReference>
<keyword evidence="4" id="KW-1185">Reference proteome</keyword>
<feature type="domain" description="N-acetyltransferase" evidence="1">
    <location>
        <begin position="39"/>
        <end position="75"/>
    </location>
</feature>
<dbReference type="Proteomes" id="UP000274097">
    <property type="component" value="Unassembled WGS sequence"/>
</dbReference>
<proteinExistence type="predicted"/>
<dbReference type="AlphaFoldDB" id="A0A3A9JKA8"/>
<dbReference type="InParanoid" id="A0A3A9JKA8"/>
<dbReference type="Pfam" id="PF00583">
    <property type="entry name" value="Acetyltransf_1"/>
    <property type="match status" value="1"/>
</dbReference>
<dbReference type="InterPro" id="IPR000182">
    <property type="entry name" value="GNAT_dom"/>
</dbReference>
<evidence type="ECO:0000313" key="3">
    <source>
        <dbReference type="EMBL" id="RMI19250.1"/>
    </source>
</evidence>
<evidence type="ECO:0000313" key="2">
    <source>
        <dbReference type="EMBL" id="RKK04216.1"/>
    </source>
</evidence>